<dbReference type="EMBL" id="JAGGLJ010000001">
    <property type="protein sequence ID" value="MBP2024644.1"/>
    <property type="molecule type" value="Genomic_DNA"/>
</dbReference>
<evidence type="ECO:0000256" key="14">
    <source>
        <dbReference type="ARBA" id="ARBA00047364"/>
    </source>
</evidence>
<dbReference type="HAMAP" id="MF_01228">
    <property type="entry name" value="Met_tRNA_synth_type2"/>
    <property type="match status" value="1"/>
</dbReference>
<feature type="binding site" evidence="15">
    <location>
        <position position="148"/>
    </location>
    <ligand>
        <name>Zn(2+)</name>
        <dbReference type="ChEBI" id="CHEBI:29105"/>
    </ligand>
</feature>
<evidence type="ECO:0000313" key="18">
    <source>
        <dbReference type="EMBL" id="MBP2024644.1"/>
    </source>
</evidence>
<dbReference type="InterPro" id="IPR002547">
    <property type="entry name" value="tRNA-bd_dom"/>
</dbReference>
<feature type="binding site" evidence="15">
    <location>
        <position position="145"/>
    </location>
    <ligand>
        <name>Zn(2+)</name>
        <dbReference type="ChEBI" id="CHEBI:29105"/>
    </ligand>
</feature>
<comment type="similarity">
    <text evidence="15">Belongs to the class-I aminoacyl-tRNA synthetase family. MetG type 2A subfamily.</text>
</comment>
<dbReference type="SUPFAM" id="SSF52374">
    <property type="entry name" value="Nucleotidylyl transferase"/>
    <property type="match status" value="1"/>
</dbReference>
<sequence length="660" mass="76227">MSKKYYLTTPIYYPSDNLHIGHTYCTVAADCIKRYKELQGYDVFFTTGSDEHGQKIEEKANELGVSPKEYVDKIVDSIKALWKELDIDYDAFIRSTDPQHEKNVQELFQKLYDKGEIYKDEYEGYYCTPCESFWTEAQLLEGHNCPDCGRETHLQKEESYFFKLSKYGDKLLKYYEDHPEFIEPDSRKHEMVNNFLKEGLDDLSVTRSSFDWGVKVPFDDKHVVYVWIDALSCYLTAIGYGTDEEQFNKYWPADVHLVGKEIIRFHTIIWPALLMALDLPLPEKIFGHGWILFDNDKMSKSKGNVVYPEPIIKLYGVDALKYFLLREFSFGSDGSFNKEKFMNRLNSDLANDLGNLVSRSIAMIEKYNDGYVPEATEKTEFDEDLINVAVSTAQKVDIAMEHFQFSVALEEIWKFVRRCNKYIDETTPWILAKDEANKAKLDTVLYNLAESLRIISILVNPFIVKTSKVIRKSIRVKGEINWEDASKWGLLEAGTKVKLKNVLFPRLKVDEEIEKLNAETEELVKKRNAEKAKWAKKPIVVEEEKKEETSGKEEITIDDFDKLEIKVALVESVEDHPKADRLYLLNLKLGDEKRTIVSNIKDVYTKEELTGRKILVLTNLKPAKFRGIESKGMLLGAEDKDGNFSLATVYEDLPDGSVIS</sequence>
<dbReference type="CDD" id="cd00814">
    <property type="entry name" value="MetRS_core"/>
    <property type="match status" value="1"/>
</dbReference>
<dbReference type="GO" id="GO:0004825">
    <property type="term" value="F:methionine-tRNA ligase activity"/>
    <property type="evidence" value="ECO:0007669"/>
    <property type="project" value="UniProtKB-EC"/>
</dbReference>
<keyword evidence="9 15" id="KW-0862">Zinc</keyword>
<evidence type="ECO:0000256" key="15">
    <source>
        <dbReference type="HAMAP-Rule" id="MF_01228"/>
    </source>
</evidence>
<dbReference type="SUPFAM" id="SSF50249">
    <property type="entry name" value="Nucleic acid-binding proteins"/>
    <property type="match status" value="1"/>
</dbReference>
<keyword evidence="16" id="KW-0175">Coiled coil</keyword>
<dbReference type="InterPro" id="IPR015413">
    <property type="entry name" value="Methionyl/Leucyl_tRNA_Synth"/>
</dbReference>
<dbReference type="InterPro" id="IPR004495">
    <property type="entry name" value="Met-tRNA-synth_bsu_C"/>
</dbReference>
<dbReference type="PROSITE" id="PS50886">
    <property type="entry name" value="TRBD"/>
    <property type="match status" value="1"/>
</dbReference>
<comment type="caution">
    <text evidence="15">Lacks conserved residue(s) required for the propagation of feature annotation.</text>
</comment>
<dbReference type="InterPro" id="IPR012340">
    <property type="entry name" value="NA-bd_OB-fold"/>
</dbReference>
<dbReference type="InterPro" id="IPR023457">
    <property type="entry name" value="Met-tRNA_synth_2"/>
</dbReference>
<dbReference type="EC" id="6.1.1.10" evidence="15"/>
<dbReference type="NCBIfam" id="TIGR00398">
    <property type="entry name" value="metG"/>
    <property type="match status" value="1"/>
</dbReference>
<proteinExistence type="inferred from homology"/>
<keyword evidence="6 15" id="KW-0436">Ligase</keyword>
<dbReference type="InterPro" id="IPR033911">
    <property type="entry name" value="MetRS_core"/>
</dbReference>
<dbReference type="InterPro" id="IPR001412">
    <property type="entry name" value="aa-tRNA-synth_I_CS"/>
</dbReference>
<dbReference type="Pfam" id="PF01588">
    <property type="entry name" value="tRNA_bind"/>
    <property type="match status" value="1"/>
</dbReference>
<evidence type="ECO:0000256" key="12">
    <source>
        <dbReference type="ARBA" id="ARBA00022917"/>
    </source>
</evidence>
<dbReference type="Pfam" id="PF09334">
    <property type="entry name" value="tRNA-synt_1g"/>
    <property type="match status" value="1"/>
</dbReference>
<dbReference type="Proteomes" id="UP001519306">
    <property type="component" value="Unassembled WGS sequence"/>
</dbReference>
<feature type="short sequence motif" description="'KMSKS' region" evidence="15">
    <location>
        <begin position="297"/>
        <end position="301"/>
    </location>
</feature>
<evidence type="ECO:0000256" key="11">
    <source>
        <dbReference type="ARBA" id="ARBA00022884"/>
    </source>
</evidence>
<evidence type="ECO:0000259" key="17">
    <source>
        <dbReference type="PROSITE" id="PS50886"/>
    </source>
</evidence>
<dbReference type="InterPro" id="IPR014758">
    <property type="entry name" value="Met-tRNA_synth"/>
</dbReference>
<gene>
    <name evidence="15" type="primary">metG</name>
    <name evidence="18" type="ORF">J2Z71_000159</name>
</gene>
<comment type="catalytic activity">
    <reaction evidence="14 15">
        <text>tRNA(Met) + L-methionine + ATP = L-methionyl-tRNA(Met) + AMP + diphosphate</text>
        <dbReference type="Rhea" id="RHEA:13481"/>
        <dbReference type="Rhea" id="RHEA-COMP:9667"/>
        <dbReference type="Rhea" id="RHEA-COMP:9698"/>
        <dbReference type="ChEBI" id="CHEBI:30616"/>
        <dbReference type="ChEBI" id="CHEBI:33019"/>
        <dbReference type="ChEBI" id="CHEBI:57844"/>
        <dbReference type="ChEBI" id="CHEBI:78442"/>
        <dbReference type="ChEBI" id="CHEBI:78530"/>
        <dbReference type="ChEBI" id="CHEBI:456215"/>
        <dbReference type="EC" id="6.1.1.10"/>
    </reaction>
</comment>
<evidence type="ECO:0000256" key="8">
    <source>
        <dbReference type="ARBA" id="ARBA00022741"/>
    </source>
</evidence>
<dbReference type="Gene3D" id="1.10.730.10">
    <property type="entry name" value="Isoleucyl-tRNA Synthetase, Domain 1"/>
    <property type="match status" value="1"/>
</dbReference>
<comment type="caution">
    <text evidence="18">The sequence shown here is derived from an EMBL/GenBank/DDBJ whole genome shotgun (WGS) entry which is preliminary data.</text>
</comment>
<protein>
    <recommendedName>
        <fullName evidence="15">Methionine--tRNA ligase</fullName>
        <ecNumber evidence="15">6.1.1.10</ecNumber>
    </recommendedName>
    <alternativeName>
        <fullName evidence="15">Methionyl-tRNA synthetase</fullName>
        <shortName evidence="15">MetRS</shortName>
    </alternativeName>
</protein>
<comment type="cofactor">
    <cofactor evidence="15">
        <name>Zn(2+)</name>
        <dbReference type="ChEBI" id="CHEBI:29105"/>
    </cofactor>
    <text evidence="15">Binds 1 zinc ion per subunit.</text>
</comment>
<dbReference type="PRINTS" id="PR01041">
    <property type="entry name" value="TRNASYNTHMET"/>
</dbReference>
<keyword evidence="12 15" id="KW-0648">Protein biosynthesis</keyword>
<keyword evidence="13 15" id="KW-0030">Aminoacyl-tRNA synthetase</keyword>
<evidence type="ECO:0000256" key="3">
    <source>
        <dbReference type="ARBA" id="ARBA00011738"/>
    </source>
</evidence>
<feature type="binding site" evidence="15">
    <location>
        <position position="130"/>
    </location>
    <ligand>
        <name>Zn(2+)</name>
        <dbReference type="ChEBI" id="CHEBI:29105"/>
    </ligand>
</feature>
<accession>A0ABS4KA50</accession>
<dbReference type="CDD" id="cd07957">
    <property type="entry name" value="Anticodon_Ia_Met"/>
    <property type="match status" value="1"/>
</dbReference>
<keyword evidence="5 15" id="KW-0820">tRNA-binding</keyword>
<keyword evidence="4 15" id="KW-0963">Cytoplasm</keyword>
<feature type="domain" description="TRNA-binding" evidence="17">
    <location>
        <begin position="559"/>
        <end position="660"/>
    </location>
</feature>
<evidence type="ECO:0000256" key="1">
    <source>
        <dbReference type="ARBA" id="ARBA00003314"/>
    </source>
</evidence>
<evidence type="ECO:0000256" key="13">
    <source>
        <dbReference type="ARBA" id="ARBA00023146"/>
    </source>
</evidence>
<dbReference type="Pfam" id="PF19303">
    <property type="entry name" value="Anticodon_3"/>
    <property type="match status" value="1"/>
</dbReference>
<organism evidence="18 19">
    <name type="scientific">Peptoniphilus stercorisuis</name>
    <dbReference type="NCBI Taxonomy" id="1436965"/>
    <lineage>
        <taxon>Bacteria</taxon>
        <taxon>Bacillati</taxon>
        <taxon>Bacillota</taxon>
        <taxon>Tissierellia</taxon>
        <taxon>Tissierellales</taxon>
        <taxon>Peptoniphilaceae</taxon>
        <taxon>Peptoniphilus</taxon>
    </lineage>
</organism>
<keyword evidence="10 15" id="KW-0067">ATP-binding</keyword>
<dbReference type="SUPFAM" id="SSF47323">
    <property type="entry name" value="Anticodon-binding domain of a subclass of class I aminoacyl-tRNA synthetases"/>
    <property type="match status" value="1"/>
</dbReference>
<comment type="subunit">
    <text evidence="3 15">Homodimer.</text>
</comment>
<dbReference type="RefSeq" id="WP_210059946.1">
    <property type="nucleotide sequence ID" value="NZ_JAGGLJ010000001.1"/>
</dbReference>
<evidence type="ECO:0000256" key="10">
    <source>
        <dbReference type="ARBA" id="ARBA00022840"/>
    </source>
</evidence>
<dbReference type="PANTHER" id="PTHR43326:SF1">
    <property type="entry name" value="METHIONINE--TRNA LIGASE, MITOCHONDRIAL"/>
    <property type="match status" value="1"/>
</dbReference>
<dbReference type="Gene3D" id="3.40.50.620">
    <property type="entry name" value="HUPs"/>
    <property type="match status" value="1"/>
</dbReference>
<reference evidence="18 19" key="1">
    <citation type="submission" date="2021-03" db="EMBL/GenBank/DDBJ databases">
        <title>Genomic Encyclopedia of Type Strains, Phase IV (KMG-IV): sequencing the most valuable type-strain genomes for metagenomic binning, comparative biology and taxonomic classification.</title>
        <authorList>
            <person name="Goeker M."/>
        </authorList>
    </citation>
    <scope>NUCLEOTIDE SEQUENCE [LARGE SCALE GENOMIC DNA]</scope>
    <source>
        <strain evidence="18 19">DSM 27563</strain>
    </source>
</reference>
<evidence type="ECO:0000256" key="9">
    <source>
        <dbReference type="ARBA" id="ARBA00022833"/>
    </source>
</evidence>
<keyword evidence="7 15" id="KW-0479">Metal-binding</keyword>
<dbReference type="InterPro" id="IPR009080">
    <property type="entry name" value="tRNAsynth_Ia_anticodon-bd"/>
</dbReference>
<feature type="short sequence motif" description="'HIGH' region" evidence="15">
    <location>
        <begin position="12"/>
        <end position="22"/>
    </location>
</feature>
<feature type="binding site" evidence="15">
    <location>
        <position position="127"/>
    </location>
    <ligand>
        <name>Zn(2+)</name>
        <dbReference type="ChEBI" id="CHEBI:29105"/>
    </ligand>
</feature>
<feature type="coiled-coil region" evidence="16">
    <location>
        <begin position="506"/>
        <end position="533"/>
    </location>
</feature>
<dbReference type="InterPro" id="IPR014729">
    <property type="entry name" value="Rossmann-like_a/b/a_fold"/>
</dbReference>
<keyword evidence="11 15" id="KW-0694">RNA-binding</keyword>
<dbReference type="NCBIfam" id="TIGR00399">
    <property type="entry name" value="metG_C_term"/>
    <property type="match status" value="1"/>
</dbReference>
<evidence type="ECO:0000256" key="16">
    <source>
        <dbReference type="SAM" id="Coils"/>
    </source>
</evidence>
<dbReference type="PANTHER" id="PTHR43326">
    <property type="entry name" value="METHIONYL-TRNA SYNTHETASE"/>
    <property type="match status" value="1"/>
</dbReference>
<dbReference type="PROSITE" id="PS00178">
    <property type="entry name" value="AA_TRNA_LIGASE_I"/>
    <property type="match status" value="1"/>
</dbReference>
<dbReference type="CDD" id="cd02800">
    <property type="entry name" value="tRNA_bind_EcMetRS_like"/>
    <property type="match status" value="1"/>
</dbReference>
<keyword evidence="19" id="KW-1185">Reference proteome</keyword>
<evidence type="ECO:0000256" key="7">
    <source>
        <dbReference type="ARBA" id="ARBA00022723"/>
    </source>
</evidence>
<evidence type="ECO:0000256" key="6">
    <source>
        <dbReference type="ARBA" id="ARBA00022598"/>
    </source>
</evidence>
<dbReference type="Gene3D" id="2.40.50.140">
    <property type="entry name" value="Nucleic acid-binding proteins"/>
    <property type="match status" value="1"/>
</dbReference>
<evidence type="ECO:0000313" key="19">
    <source>
        <dbReference type="Proteomes" id="UP001519306"/>
    </source>
</evidence>
<evidence type="ECO:0000256" key="4">
    <source>
        <dbReference type="ARBA" id="ARBA00022490"/>
    </source>
</evidence>
<dbReference type="Pfam" id="PF01406">
    <property type="entry name" value="tRNA-synt_1e"/>
    <property type="match status" value="1"/>
</dbReference>
<evidence type="ECO:0000256" key="5">
    <source>
        <dbReference type="ARBA" id="ARBA00022555"/>
    </source>
</evidence>
<evidence type="ECO:0000256" key="2">
    <source>
        <dbReference type="ARBA" id="ARBA00004496"/>
    </source>
</evidence>
<name>A0ABS4KA50_9FIRM</name>
<comment type="function">
    <text evidence="1 15">Is required not only for elongation of protein synthesis but also for the initiation of all mRNA translation through initiator tRNA(fMet) aminoacylation.</text>
</comment>
<dbReference type="InterPro" id="IPR041872">
    <property type="entry name" value="Anticodon_Met"/>
</dbReference>
<dbReference type="InterPro" id="IPR032678">
    <property type="entry name" value="tRNA-synt_1_cat_dom"/>
</dbReference>
<dbReference type="Gene3D" id="2.170.220.10">
    <property type="match status" value="1"/>
</dbReference>
<dbReference type="NCBIfam" id="NF008900">
    <property type="entry name" value="PRK12267.1"/>
    <property type="match status" value="1"/>
</dbReference>
<keyword evidence="8 15" id="KW-0547">Nucleotide-binding</keyword>
<comment type="subcellular location">
    <subcellularLocation>
        <location evidence="2 15">Cytoplasm</location>
    </subcellularLocation>
</comment>